<organism evidence="2 3">
    <name type="scientific">Gymnopilus junonius</name>
    <name type="common">Spectacular rustgill mushroom</name>
    <name type="synonym">Gymnopilus spectabilis subsp. junonius</name>
    <dbReference type="NCBI Taxonomy" id="109634"/>
    <lineage>
        <taxon>Eukaryota</taxon>
        <taxon>Fungi</taxon>
        <taxon>Dikarya</taxon>
        <taxon>Basidiomycota</taxon>
        <taxon>Agaricomycotina</taxon>
        <taxon>Agaricomycetes</taxon>
        <taxon>Agaricomycetidae</taxon>
        <taxon>Agaricales</taxon>
        <taxon>Agaricineae</taxon>
        <taxon>Hymenogastraceae</taxon>
        <taxon>Gymnopilus</taxon>
    </lineage>
</organism>
<name>A0A9P5NEU9_GYMJU</name>
<feature type="region of interest" description="Disordered" evidence="1">
    <location>
        <begin position="1"/>
        <end position="67"/>
    </location>
</feature>
<feature type="compositionally biased region" description="Basic and acidic residues" evidence="1">
    <location>
        <begin position="241"/>
        <end position="252"/>
    </location>
</feature>
<comment type="caution">
    <text evidence="2">The sequence shown here is derived from an EMBL/GenBank/DDBJ whole genome shotgun (WGS) entry which is preliminary data.</text>
</comment>
<evidence type="ECO:0000313" key="3">
    <source>
        <dbReference type="Proteomes" id="UP000724874"/>
    </source>
</evidence>
<reference evidence="2" key="1">
    <citation type="submission" date="2020-11" db="EMBL/GenBank/DDBJ databases">
        <authorList>
            <consortium name="DOE Joint Genome Institute"/>
            <person name="Ahrendt S."/>
            <person name="Riley R."/>
            <person name="Andreopoulos W."/>
            <person name="LaButti K."/>
            <person name="Pangilinan J."/>
            <person name="Ruiz-duenas F.J."/>
            <person name="Barrasa J.M."/>
            <person name="Sanchez-Garcia M."/>
            <person name="Camarero S."/>
            <person name="Miyauchi S."/>
            <person name="Serrano A."/>
            <person name="Linde D."/>
            <person name="Babiker R."/>
            <person name="Drula E."/>
            <person name="Ayuso-Fernandez I."/>
            <person name="Pacheco R."/>
            <person name="Padilla G."/>
            <person name="Ferreira P."/>
            <person name="Barriuso J."/>
            <person name="Kellner H."/>
            <person name="Castanera R."/>
            <person name="Alfaro M."/>
            <person name="Ramirez L."/>
            <person name="Pisabarro A.G."/>
            <person name="Kuo A."/>
            <person name="Tritt A."/>
            <person name="Lipzen A."/>
            <person name="He G."/>
            <person name="Yan M."/>
            <person name="Ng V."/>
            <person name="Cullen D."/>
            <person name="Martin F."/>
            <person name="Rosso M.-N."/>
            <person name="Henrissat B."/>
            <person name="Hibbett D."/>
            <person name="Martinez A.T."/>
            <person name="Grigoriev I.V."/>
        </authorList>
    </citation>
    <scope>NUCLEOTIDE SEQUENCE</scope>
    <source>
        <strain evidence="2">AH 44721</strain>
    </source>
</reference>
<dbReference type="Proteomes" id="UP000724874">
    <property type="component" value="Unassembled WGS sequence"/>
</dbReference>
<feature type="region of interest" description="Disordered" evidence="1">
    <location>
        <begin position="205"/>
        <end position="298"/>
    </location>
</feature>
<feature type="compositionally biased region" description="Low complexity" evidence="1">
    <location>
        <begin position="47"/>
        <end position="59"/>
    </location>
</feature>
<dbReference type="OrthoDB" id="2980827at2759"/>
<evidence type="ECO:0000256" key="1">
    <source>
        <dbReference type="SAM" id="MobiDB-lite"/>
    </source>
</evidence>
<dbReference type="AlphaFoldDB" id="A0A9P5NEU9"/>
<keyword evidence="3" id="KW-1185">Reference proteome</keyword>
<proteinExistence type="predicted"/>
<sequence length="390" mass="43139">MVELEPTTPNLKTKTSTRCLNAPAGGRPKSRVGLGRSATISTPSPPSSSSSKSTSRSSPGRGGKLTVRIEDDMTSYAQLIKSAPVKTIRKLPVPPMPATAVECSVNGSLLSVAPRSDYAEPYSAPASLHPPVQSPLTPRMVRPLPSPPYLPNEAPRTLTSTLTPTHARTRSLSPSPPIGHVPVRVIKPLPVPVVKIEPMVLPWKEEASSRPVPSTPPSLSPTSTPTPTRPRRTAENVFVQEKPRTELPHPEEAQMQSQPQPKREPNVIHLKLRHRPTLSLDSDTSTSEDDEYGSEAEPTFRHSRVTIRLEDRKNGLAETSTRGLKSPRLEFDDDLENLVDYTWMLSNRKLYRLDALSSQQMTGGKWLWEKKGKRITEQDFENILHMLRTL</sequence>
<protein>
    <submittedName>
        <fullName evidence="2">Uncharacterized protein</fullName>
    </submittedName>
</protein>
<feature type="compositionally biased region" description="Polar residues" evidence="1">
    <location>
        <begin position="7"/>
        <end position="19"/>
    </location>
</feature>
<evidence type="ECO:0000313" key="2">
    <source>
        <dbReference type="EMBL" id="KAF8884230.1"/>
    </source>
</evidence>
<dbReference type="EMBL" id="JADNYJ010000110">
    <property type="protein sequence ID" value="KAF8884230.1"/>
    <property type="molecule type" value="Genomic_DNA"/>
</dbReference>
<gene>
    <name evidence="2" type="ORF">CPB84DRAFT_1789431</name>
</gene>
<accession>A0A9P5NEU9</accession>